<protein>
    <submittedName>
        <fullName evidence="1">Uncharacterized protein</fullName>
    </submittedName>
</protein>
<proteinExistence type="predicted"/>
<keyword evidence="2" id="KW-1185">Reference proteome</keyword>
<evidence type="ECO:0000313" key="2">
    <source>
        <dbReference type="Proteomes" id="UP000785679"/>
    </source>
</evidence>
<gene>
    <name evidence="1" type="ORF">FGO68_gene376</name>
</gene>
<reference evidence="1" key="1">
    <citation type="submission" date="2019-06" db="EMBL/GenBank/DDBJ databases">
        <authorList>
            <person name="Zheng W."/>
        </authorList>
    </citation>
    <scope>NUCLEOTIDE SEQUENCE</scope>
    <source>
        <strain evidence="1">QDHG01</strain>
    </source>
</reference>
<name>A0A8J8NQ13_HALGN</name>
<dbReference type="Proteomes" id="UP000785679">
    <property type="component" value="Unassembled WGS sequence"/>
</dbReference>
<organism evidence="1 2">
    <name type="scientific">Halteria grandinella</name>
    <dbReference type="NCBI Taxonomy" id="5974"/>
    <lineage>
        <taxon>Eukaryota</taxon>
        <taxon>Sar</taxon>
        <taxon>Alveolata</taxon>
        <taxon>Ciliophora</taxon>
        <taxon>Intramacronucleata</taxon>
        <taxon>Spirotrichea</taxon>
        <taxon>Stichotrichia</taxon>
        <taxon>Sporadotrichida</taxon>
        <taxon>Halteriidae</taxon>
        <taxon>Halteria</taxon>
    </lineage>
</organism>
<dbReference type="EMBL" id="RRYP01010864">
    <property type="protein sequence ID" value="TNV78116.1"/>
    <property type="molecule type" value="Genomic_DNA"/>
</dbReference>
<accession>A0A8J8NQ13</accession>
<sequence>MDSGKLDWFKKIDCKYKKFEYEEIQFNPSKGTAVIEFNEIIKYSTKNSILQSYLFIPIMSFYEAISSLLIPFRKVCVSCDTQEIENSFLKQPTVKTLKIIIKEYSISQLTECIKACCNIEKIILVGVNSEDWVTFSTKIKQIQNEREYKPIIQFGLDDK</sequence>
<dbReference type="AlphaFoldDB" id="A0A8J8NQ13"/>
<comment type="caution">
    <text evidence="1">The sequence shown here is derived from an EMBL/GenBank/DDBJ whole genome shotgun (WGS) entry which is preliminary data.</text>
</comment>
<evidence type="ECO:0000313" key="1">
    <source>
        <dbReference type="EMBL" id="TNV78116.1"/>
    </source>
</evidence>